<organism evidence="2 3">
    <name type="scientific">Meira miltonrushii</name>
    <dbReference type="NCBI Taxonomy" id="1280837"/>
    <lineage>
        <taxon>Eukaryota</taxon>
        <taxon>Fungi</taxon>
        <taxon>Dikarya</taxon>
        <taxon>Basidiomycota</taxon>
        <taxon>Ustilaginomycotina</taxon>
        <taxon>Exobasidiomycetes</taxon>
        <taxon>Exobasidiales</taxon>
        <taxon>Brachybasidiaceae</taxon>
        <taxon>Meira</taxon>
    </lineage>
</organism>
<gene>
    <name evidence="2" type="ORF">FA14DRAFT_189440</name>
</gene>
<accession>A0A316VD55</accession>
<keyword evidence="3" id="KW-1185">Reference proteome</keyword>
<dbReference type="GeneID" id="37023507"/>
<evidence type="ECO:0000313" key="3">
    <source>
        <dbReference type="Proteomes" id="UP000245771"/>
    </source>
</evidence>
<feature type="region of interest" description="Disordered" evidence="1">
    <location>
        <begin position="148"/>
        <end position="171"/>
    </location>
</feature>
<evidence type="ECO:0000313" key="2">
    <source>
        <dbReference type="EMBL" id="PWN35476.1"/>
    </source>
</evidence>
<dbReference type="GO" id="GO:0005739">
    <property type="term" value="C:mitochondrion"/>
    <property type="evidence" value="ECO:0007669"/>
    <property type="project" value="InterPro"/>
</dbReference>
<dbReference type="PANTHER" id="PTHR12840">
    <property type="entry name" value="NADH-UBIQUINONE OXIDOREDUCTASE ASHI SUBUNIT"/>
    <property type="match status" value="1"/>
</dbReference>
<dbReference type="PANTHER" id="PTHR12840:SF1">
    <property type="entry name" value="NADH DEHYDROGENASE [UBIQUINONE] 1 BETA SUBCOMPLEX SUBUNIT 8, MITOCHONDRIAL"/>
    <property type="match status" value="1"/>
</dbReference>
<dbReference type="InterPro" id="IPR008699">
    <property type="entry name" value="NDUFB8"/>
</dbReference>
<reference evidence="2 3" key="1">
    <citation type="journal article" date="2018" name="Mol. Biol. Evol.">
        <title>Broad Genomic Sampling Reveals a Smut Pathogenic Ancestry of the Fungal Clade Ustilaginomycotina.</title>
        <authorList>
            <person name="Kijpornyongpan T."/>
            <person name="Mondo S.J."/>
            <person name="Barry K."/>
            <person name="Sandor L."/>
            <person name="Lee J."/>
            <person name="Lipzen A."/>
            <person name="Pangilinan J."/>
            <person name="LaButti K."/>
            <person name="Hainaut M."/>
            <person name="Henrissat B."/>
            <person name="Grigoriev I.V."/>
            <person name="Spatafora J.W."/>
            <person name="Aime M.C."/>
        </authorList>
    </citation>
    <scope>NUCLEOTIDE SEQUENCE [LARGE SCALE GENOMIC DNA]</scope>
    <source>
        <strain evidence="2 3">MCA 3882</strain>
    </source>
</reference>
<dbReference type="RefSeq" id="XP_025355778.1">
    <property type="nucleotide sequence ID" value="XM_025501726.1"/>
</dbReference>
<dbReference type="OrthoDB" id="2014058at2759"/>
<dbReference type="AlphaFoldDB" id="A0A316VD55"/>
<protein>
    <submittedName>
        <fullName evidence="2">Uncharacterized protein</fullName>
    </submittedName>
</protein>
<dbReference type="Pfam" id="PF05821">
    <property type="entry name" value="NDUF_B8"/>
    <property type="match status" value="1"/>
</dbReference>
<name>A0A316VD55_9BASI</name>
<proteinExistence type="predicted"/>
<dbReference type="STRING" id="1280837.A0A316VD55"/>
<feature type="compositionally biased region" description="Acidic residues" evidence="1">
    <location>
        <begin position="161"/>
        <end position="171"/>
    </location>
</feature>
<evidence type="ECO:0000256" key="1">
    <source>
        <dbReference type="SAM" id="MobiDB-lite"/>
    </source>
</evidence>
<sequence length="171" mass="18882">MVAGLARIALRSTPLRAATTSSNKMTITRSLHSSSIMRAEVVDKDPQLGDYPQFEPRSTQSRRDDPRYWDRQEKRNFGETLHEQDDVLGVWAPDLHEGVKPASAVRQLLLAASLFASFGGLVYISLPDRPAVPRTYPRDGLANELGGAQQAALAEGAFDKQEEEESGEDDE</sequence>
<dbReference type="EMBL" id="KZ819603">
    <property type="protein sequence ID" value="PWN35476.1"/>
    <property type="molecule type" value="Genomic_DNA"/>
</dbReference>
<feature type="region of interest" description="Disordered" evidence="1">
    <location>
        <begin position="46"/>
        <end position="66"/>
    </location>
</feature>
<dbReference type="InParanoid" id="A0A316VD55"/>
<dbReference type="Proteomes" id="UP000245771">
    <property type="component" value="Unassembled WGS sequence"/>
</dbReference>